<accession>A0A8H5JIQ3</accession>
<dbReference type="EMBL" id="JAAOAO010000212">
    <property type="protein sequence ID" value="KAF5556080.1"/>
    <property type="molecule type" value="Genomic_DNA"/>
</dbReference>
<keyword evidence="4" id="KW-1185">Reference proteome</keyword>
<dbReference type="Pfam" id="PF07287">
    <property type="entry name" value="AtuA"/>
    <property type="match status" value="1"/>
</dbReference>
<dbReference type="PANTHER" id="PTHR47585:SF1">
    <property type="entry name" value="DUF1446 DOMAIN-CONTAINING PROTEIN"/>
    <property type="match status" value="1"/>
</dbReference>
<feature type="domain" description="Acyclic terpene utilisation N-terminal" evidence="1">
    <location>
        <begin position="7"/>
        <end position="461"/>
    </location>
</feature>
<organism evidence="3 4">
    <name type="scientific">Fusarium napiforme</name>
    <dbReference type="NCBI Taxonomy" id="42672"/>
    <lineage>
        <taxon>Eukaryota</taxon>
        <taxon>Fungi</taxon>
        <taxon>Dikarya</taxon>
        <taxon>Ascomycota</taxon>
        <taxon>Pezizomycotina</taxon>
        <taxon>Sordariomycetes</taxon>
        <taxon>Hypocreomycetidae</taxon>
        <taxon>Hypocreales</taxon>
        <taxon>Nectriaceae</taxon>
        <taxon>Fusarium</taxon>
        <taxon>Fusarium fujikuroi species complex</taxon>
    </lineage>
</organism>
<evidence type="ECO:0000259" key="1">
    <source>
        <dbReference type="Pfam" id="PF07287"/>
    </source>
</evidence>
<dbReference type="InterPro" id="IPR010839">
    <property type="entry name" value="AtuA_N"/>
</dbReference>
<sequence length="614" mass="67317">MSSKRPVRIANCSGAAGDPGDHMLAQAQGGPVDFITGDYLAEVNLAWYVEPYKKGQHPGYVPTALDGLTKSLDLINERKIKVIINGGGLNPKGLAEKVQELADAKGYPLVVAYLEGDDLFPRLQKLLSSNDLKHIDSENKQIHLSTRSQSFPPKDPRDIVSANAYLGSRAIRAGLEAGADIIICGRVADASPVIAAAQYWHGWSDDAFDELAGALLAGHLIECSTYITGGNFAGFDRYRTEDLLNLACPIAEVDAAGSCVITRNDSLRGYVTTDSVKCQLLYELQGNMYLNSDVKADLTNVKVSQLEENRVLVNGVRGHPPPPTTKLAIYYKGGYQGEFTINATGLNTSLKYDLQELQIRNKLKEWGVLESLDVLEFQRLGSPVENPRSQNASTTSLRIFVQSPKSEDVQKVFHAYAYTAMQHFPGMHSSLDFRMMMEPKSFLLYYPALVQQSEITQQVHFLGGKSTHLHITVSGAPPLTEPLGQRRNVDPVAGDQGSDADTVMMPLGRIALARSGDKGSNVNIGFFPRDEAAWPWLRAFLTRQKMQILMGDDWVENEMYVERVEFPGILAVHFVIYGALGQGVSSSARLDALGKGFAEFVSAVHVPIPKEFIL</sequence>
<dbReference type="PANTHER" id="PTHR47585">
    <property type="match status" value="1"/>
</dbReference>
<evidence type="ECO:0000259" key="2">
    <source>
        <dbReference type="Pfam" id="PF23544"/>
    </source>
</evidence>
<dbReference type="InterPro" id="IPR056362">
    <property type="entry name" value="AtuA-like_ferredoxin_dom"/>
</dbReference>
<protein>
    <submittedName>
        <fullName evidence="3">DUF1446-domain-containing protein</fullName>
    </submittedName>
</protein>
<proteinExistence type="predicted"/>
<dbReference type="Pfam" id="PF23544">
    <property type="entry name" value="AtuA_ferredoxin"/>
    <property type="match status" value="1"/>
</dbReference>
<reference evidence="3 4" key="1">
    <citation type="submission" date="2020-05" db="EMBL/GenBank/DDBJ databases">
        <title>Identification and distribution of gene clusters putatively required for synthesis of sphingolipid metabolism inhibitors in phylogenetically diverse species of the filamentous fungus Fusarium.</title>
        <authorList>
            <person name="Kim H.-S."/>
            <person name="Busman M."/>
            <person name="Brown D.W."/>
            <person name="Divon H."/>
            <person name="Uhlig S."/>
            <person name="Proctor R.H."/>
        </authorList>
    </citation>
    <scope>NUCLEOTIDE SEQUENCE [LARGE SCALE GENOMIC DNA]</scope>
    <source>
        <strain evidence="3 4">NRRL 25196</strain>
    </source>
</reference>
<dbReference type="AlphaFoldDB" id="A0A8H5JIQ3"/>
<gene>
    <name evidence="3" type="ORF">FNAPI_5871</name>
</gene>
<name>A0A8H5JIQ3_9HYPO</name>
<dbReference type="Proteomes" id="UP000574317">
    <property type="component" value="Unassembled WGS sequence"/>
</dbReference>
<evidence type="ECO:0000313" key="3">
    <source>
        <dbReference type="EMBL" id="KAF5556080.1"/>
    </source>
</evidence>
<comment type="caution">
    <text evidence="3">The sequence shown here is derived from an EMBL/GenBank/DDBJ whole genome shotgun (WGS) entry which is preliminary data.</text>
</comment>
<evidence type="ECO:0000313" key="4">
    <source>
        <dbReference type="Proteomes" id="UP000574317"/>
    </source>
</evidence>
<feature type="domain" description="AtuA-like ferredoxin-fold" evidence="2">
    <location>
        <begin position="505"/>
        <end position="606"/>
    </location>
</feature>